<evidence type="ECO:0000256" key="1">
    <source>
        <dbReference type="ARBA" id="ARBA00004141"/>
    </source>
</evidence>
<gene>
    <name evidence="7" type="ORF">HER39_17750</name>
</gene>
<name>A0ABX1JTK1_9MICC</name>
<dbReference type="Pfam" id="PF01694">
    <property type="entry name" value="Rhomboid"/>
    <property type="match status" value="1"/>
</dbReference>
<protein>
    <submittedName>
        <fullName evidence="7">Rhomboid family intramembrane serine protease</fullName>
    </submittedName>
</protein>
<evidence type="ECO:0000256" key="4">
    <source>
        <dbReference type="ARBA" id="ARBA00023136"/>
    </source>
</evidence>
<feature type="transmembrane region" description="Helical" evidence="5">
    <location>
        <begin position="12"/>
        <end position="30"/>
    </location>
</feature>
<keyword evidence="8" id="KW-1185">Reference proteome</keyword>
<keyword evidence="7" id="KW-0378">Hydrolase</keyword>
<evidence type="ECO:0000259" key="6">
    <source>
        <dbReference type="Pfam" id="PF01694"/>
    </source>
</evidence>
<proteinExistence type="predicted"/>
<evidence type="ECO:0000256" key="5">
    <source>
        <dbReference type="SAM" id="Phobius"/>
    </source>
</evidence>
<sequence length="39" mass="4080">VLWGLLPTAGPGVSWQAHLFGAAGGVLAAVRLRRPRRTA</sequence>
<keyword evidence="2 5" id="KW-0812">Transmembrane</keyword>
<dbReference type="InterPro" id="IPR022764">
    <property type="entry name" value="Peptidase_S54_rhomboid_dom"/>
</dbReference>
<dbReference type="SUPFAM" id="SSF144091">
    <property type="entry name" value="Rhomboid-like"/>
    <property type="match status" value="1"/>
</dbReference>
<comment type="caution">
    <text evidence="7">The sequence shown here is derived from an EMBL/GenBank/DDBJ whole genome shotgun (WGS) entry which is preliminary data.</text>
</comment>
<dbReference type="GO" id="GO:0006508">
    <property type="term" value="P:proteolysis"/>
    <property type="evidence" value="ECO:0007669"/>
    <property type="project" value="UniProtKB-KW"/>
</dbReference>
<keyword evidence="3 5" id="KW-1133">Transmembrane helix</keyword>
<dbReference type="EMBL" id="JAAZSR010000512">
    <property type="protein sequence ID" value="NKX52381.1"/>
    <property type="molecule type" value="Genomic_DNA"/>
</dbReference>
<dbReference type="GO" id="GO:0008233">
    <property type="term" value="F:peptidase activity"/>
    <property type="evidence" value="ECO:0007669"/>
    <property type="project" value="UniProtKB-KW"/>
</dbReference>
<accession>A0ABX1JTK1</accession>
<comment type="subcellular location">
    <subcellularLocation>
        <location evidence="1">Membrane</location>
        <topology evidence="1">Multi-pass membrane protein</topology>
    </subcellularLocation>
</comment>
<organism evidence="7 8">
    <name type="scientific">Arthrobacter deserti</name>
    <dbReference type="NCBI Taxonomy" id="1742687"/>
    <lineage>
        <taxon>Bacteria</taxon>
        <taxon>Bacillati</taxon>
        <taxon>Actinomycetota</taxon>
        <taxon>Actinomycetes</taxon>
        <taxon>Micrococcales</taxon>
        <taxon>Micrococcaceae</taxon>
        <taxon>Arthrobacter</taxon>
    </lineage>
</organism>
<feature type="non-terminal residue" evidence="7">
    <location>
        <position position="1"/>
    </location>
</feature>
<keyword evidence="4 5" id="KW-0472">Membrane</keyword>
<reference evidence="7 8" key="1">
    <citation type="submission" date="2020-04" db="EMBL/GenBank/DDBJ databases">
        <authorList>
            <person name="Liu S."/>
        </authorList>
    </citation>
    <scope>NUCLEOTIDE SEQUENCE [LARGE SCALE GENOMIC DNA]</scope>
    <source>
        <strain evidence="7 8">CGMCC 1.15091</strain>
    </source>
</reference>
<dbReference type="Gene3D" id="1.20.1540.10">
    <property type="entry name" value="Rhomboid-like"/>
    <property type="match status" value="1"/>
</dbReference>
<evidence type="ECO:0000256" key="3">
    <source>
        <dbReference type="ARBA" id="ARBA00022989"/>
    </source>
</evidence>
<dbReference type="Proteomes" id="UP000523795">
    <property type="component" value="Unassembled WGS sequence"/>
</dbReference>
<feature type="domain" description="Peptidase S54 rhomboid" evidence="6">
    <location>
        <begin position="2"/>
        <end position="33"/>
    </location>
</feature>
<evidence type="ECO:0000313" key="8">
    <source>
        <dbReference type="Proteomes" id="UP000523795"/>
    </source>
</evidence>
<dbReference type="InterPro" id="IPR035952">
    <property type="entry name" value="Rhomboid-like_sf"/>
</dbReference>
<evidence type="ECO:0000313" key="7">
    <source>
        <dbReference type="EMBL" id="NKX52381.1"/>
    </source>
</evidence>
<keyword evidence="7" id="KW-0645">Protease</keyword>
<evidence type="ECO:0000256" key="2">
    <source>
        <dbReference type="ARBA" id="ARBA00022692"/>
    </source>
</evidence>